<dbReference type="SUPFAM" id="SSF82171">
    <property type="entry name" value="DPP6 N-terminal domain-like"/>
    <property type="match status" value="1"/>
</dbReference>
<dbReference type="Pfam" id="PF13620">
    <property type="entry name" value="CarboxypepD_reg"/>
    <property type="match status" value="1"/>
</dbReference>
<evidence type="ECO:0000256" key="4">
    <source>
        <dbReference type="PROSITE-ProRule" id="PRU00473"/>
    </source>
</evidence>
<keyword evidence="5" id="KW-0732">Signal</keyword>
<dbReference type="InterPro" id="IPR036737">
    <property type="entry name" value="OmpA-like_sf"/>
</dbReference>
<name>A0A9W4TJR1_9FLAO</name>
<comment type="subcellular location">
    <subcellularLocation>
        <location evidence="1">Cell outer membrane</location>
    </subcellularLocation>
</comment>
<dbReference type="Gene3D" id="2.60.40.1120">
    <property type="entry name" value="Carboxypeptidase-like, regulatory domain"/>
    <property type="match status" value="1"/>
</dbReference>
<sequence>MIMKNYILLCLTIICSFSSGSYAQQSKINTADKNYDNYAYINAIKTYERVADKGYKSDDLFKKLGNSYYFNSNFEAAAKWYGELFAMNTVVEPEYYYRYAQCLKSTGQTAKAAKIMEEFSAKSKNDDRAKLYTEDVNYLDKIKANSGRYKIEDAGINSKYSDYSSFVYNGKIYFASARDTGNFSQRKHKWTGEYFTNLYFADTDPASNSVVKVNKFKTSLNTKFHESSPAFTKDGKTVYFTRNNYINGKKGKDDNKITLIKIYKATLENGKWTNITTLPFDSDNYSTAHPTLSPDEKTLYFASDMPGTVGQSDIYKVSINGDDSYGTPQNLGKVINTQGKETFPYVTSENEIYFASDGHPGLGGLDVFVGKIEDNGTISSIQNLGADVNSPKDDFAYIIDPASRRGYFSSNKDGGQGSDDIYKFLETRRLQCIQELNGVITDAETLAILPNTKLTLYDNQGAIKSNTISDAAGFYSFPVECGKTYNVRAEKEDYTTKEINITIGKLTGKTSLPIALDKATCKVAVGDDLGKCFGIKMIYFDLDKSNIRTEAALDLEKILDVLNSHPNMKLDIRSHTDSRATHQYNAALSDRRAKSTIAWLVKNGVAKNRLTGKGYGETQLVNGCSDGVPCTEEQHQMNRRSEFIITEL</sequence>
<evidence type="ECO:0000259" key="6">
    <source>
        <dbReference type="PROSITE" id="PS51123"/>
    </source>
</evidence>
<dbReference type="InterPro" id="IPR050330">
    <property type="entry name" value="Bact_OuterMem_StrucFunc"/>
</dbReference>
<dbReference type="PANTHER" id="PTHR30329:SF21">
    <property type="entry name" value="LIPOPROTEIN YIAD-RELATED"/>
    <property type="match status" value="1"/>
</dbReference>
<evidence type="ECO:0000313" key="8">
    <source>
        <dbReference type="Proteomes" id="UP001152749"/>
    </source>
</evidence>
<dbReference type="InterPro" id="IPR011659">
    <property type="entry name" value="WD40"/>
</dbReference>
<reference evidence="7" key="1">
    <citation type="submission" date="2022-09" db="EMBL/GenBank/DDBJ databases">
        <authorList>
            <person name="Duchaud E."/>
        </authorList>
    </citation>
    <scope>NUCLEOTIDE SEQUENCE</scope>
    <source>
        <strain evidence="7">TRV642</strain>
    </source>
</reference>
<evidence type="ECO:0000313" key="7">
    <source>
        <dbReference type="EMBL" id="CAI2768869.1"/>
    </source>
</evidence>
<dbReference type="AlphaFoldDB" id="A0A9W4TJR1"/>
<dbReference type="Gene3D" id="2.120.10.30">
    <property type="entry name" value="TolB, C-terminal domain"/>
    <property type="match status" value="1"/>
</dbReference>
<dbReference type="InterPro" id="IPR008969">
    <property type="entry name" value="CarboxyPept-like_regulatory"/>
</dbReference>
<dbReference type="Pfam" id="PF07676">
    <property type="entry name" value="PD40"/>
    <property type="match status" value="3"/>
</dbReference>
<dbReference type="EMBL" id="OX336425">
    <property type="protein sequence ID" value="CAI2768869.1"/>
    <property type="molecule type" value="Genomic_DNA"/>
</dbReference>
<dbReference type="SUPFAM" id="SSF49464">
    <property type="entry name" value="Carboxypeptidase regulatory domain-like"/>
    <property type="match status" value="1"/>
</dbReference>
<keyword evidence="3" id="KW-0998">Cell outer membrane</keyword>
<dbReference type="InterPro" id="IPR011990">
    <property type="entry name" value="TPR-like_helical_dom_sf"/>
</dbReference>
<dbReference type="Pfam" id="PF00691">
    <property type="entry name" value="OmpA"/>
    <property type="match status" value="1"/>
</dbReference>
<accession>A0A9W4TJR1</accession>
<dbReference type="Gene3D" id="3.30.1330.60">
    <property type="entry name" value="OmpA-like domain"/>
    <property type="match status" value="1"/>
</dbReference>
<feature type="signal peptide" evidence="5">
    <location>
        <begin position="1"/>
        <end position="23"/>
    </location>
</feature>
<protein>
    <submittedName>
        <fullName evidence="7">Peptidoglycan-associated lipoprotein</fullName>
    </submittedName>
</protein>
<feature type="chain" id="PRO_5040757398" evidence="5">
    <location>
        <begin position="24"/>
        <end position="648"/>
    </location>
</feature>
<keyword evidence="7" id="KW-0449">Lipoprotein</keyword>
<dbReference type="Proteomes" id="UP001152749">
    <property type="component" value="Chromosome"/>
</dbReference>
<evidence type="ECO:0000256" key="5">
    <source>
        <dbReference type="SAM" id="SignalP"/>
    </source>
</evidence>
<dbReference type="Gene3D" id="1.25.40.10">
    <property type="entry name" value="Tetratricopeptide repeat domain"/>
    <property type="match status" value="1"/>
</dbReference>
<dbReference type="SUPFAM" id="SSF48452">
    <property type="entry name" value="TPR-like"/>
    <property type="match status" value="1"/>
</dbReference>
<dbReference type="InterPro" id="IPR006664">
    <property type="entry name" value="OMP_bac"/>
</dbReference>
<evidence type="ECO:0000256" key="2">
    <source>
        <dbReference type="ARBA" id="ARBA00023136"/>
    </source>
</evidence>
<dbReference type="InterPro" id="IPR006665">
    <property type="entry name" value="OmpA-like"/>
</dbReference>
<dbReference type="GO" id="GO:0009279">
    <property type="term" value="C:cell outer membrane"/>
    <property type="evidence" value="ECO:0007669"/>
    <property type="project" value="UniProtKB-SubCell"/>
</dbReference>
<dbReference type="PRINTS" id="PR01021">
    <property type="entry name" value="OMPADOMAIN"/>
</dbReference>
<dbReference type="PROSITE" id="PS51123">
    <property type="entry name" value="OMPA_2"/>
    <property type="match status" value="1"/>
</dbReference>
<dbReference type="CDD" id="cd07185">
    <property type="entry name" value="OmpA_C-like"/>
    <property type="match status" value="1"/>
</dbReference>
<organism evidence="7 8">
    <name type="scientific">Flavobacterium collinsii</name>
    <dbReference type="NCBI Taxonomy" id="1114861"/>
    <lineage>
        <taxon>Bacteria</taxon>
        <taxon>Pseudomonadati</taxon>
        <taxon>Bacteroidota</taxon>
        <taxon>Flavobacteriia</taxon>
        <taxon>Flavobacteriales</taxon>
        <taxon>Flavobacteriaceae</taxon>
        <taxon>Flavobacterium</taxon>
    </lineage>
</organism>
<evidence type="ECO:0000256" key="1">
    <source>
        <dbReference type="ARBA" id="ARBA00004442"/>
    </source>
</evidence>
<dbReference type="KEGG" id="fcs:TRV642_4181"/>
<evidence type="ECO:0000256" key="3">
    <source>
        <dbReference type="ARBA" id="ARBA00023237"/>
    </source>
</evidence>
<feature type="domain" description="OmpA-like" evidence="6">
    <location>
        <begin position="527"/>
        <end position="648"/>
    </location>
</feature>
<dbReference type="SUPFAM" id="SSF103088">
    <property type="entry name" value="OmpA-like"/>
    <property type="match status" value="1"/>
</dbReference>
<dbReference type="InterPro" id="IPR011042">
    <property type="entry name" value="6-blade_b-propeller_TolB-like"/>
</dbReference>
<dbReference type="PANTHER" id="PTHR30329">
    <property type="entry name" value="STATOR ELEMENT OF FLAGELLAR MOTOR COMPLEX"/>
    <property type="match status" value="1"/>
</dbReference>
<proteinExistence type="predicted"/>
<keyword evidence="2 4" id="KW-0472">Membrane</keyword>
<gene>
    <name evidence="7" type="primary">pal</name>
    <name evidence="7" type="ORF">TRV642_4181</name>
</gene>